<dbReference type="InterPro" id="IPR032789">
    <property type="entry name" value="T2SS-T3SS_pil_N"/>
</dbReference>
<dbReference type="GO" id="GO:0015627">
    <property type="term" value="C:type II protein secretion system complex"/>
    <property type="evidence" value="ECO:0007669"/>
    <property type="project" value="TreeGrafter"/>
</dbReference>
<feature type="region of interest" description="Disordered" evidence="2">
    <location>
        <begin position="39"/>
        <end position="66"/>
    </location>
</feature>
<dbReference type="PRINTS" id="PR00811">
    <property type="entry name" value="BCTERIALGSPD"/>
</dbReference>
<reference evidence="6 7" key="1">
    <citation type="submission" date="2020-08" db="EMBL/GenBank/DDBJ databases">
        <title>Aquariorum lacteus gen. nov., sp. nov., a new member of the family Comamonadaceae, isolated from freshwater aquarium.</title>
        <authorList>
            <person name="Chun S.-J."/>
        </authorList>
    </citation>
    <scope>NUCLEOTIDE SEQUENCE [LARGE SCALE GENOMIC DNA]</scope>
    <source>
        <strain evidence="6 7">SJAQ100</strain>
    </source>
</reference>
<evidence type="ECO:0000256" key="2">
    <source>
        <dbReference type="SAM" id="MobiDB-lite"/>
    </source>
</evidence>
<sequence length="482" mass="50025">MTAHASCFLPARRAAPWRPALGLLLGSLLAAQALAQTAPTPARRPGAIRPAPEPALPEPSTQSLQPGQQLLLPVGGKLLRVSVGQETVADVTPLRDAKRGDSVLVRARGVGRTEVLIWRQGSAQPVSHTIEVAARLGGLELKPGESGAAVLEGGAPSLIEHAQGRSALQRASGSKDALIDASVVHATPSTVQVDVKVVEFSRSVLKEVGLNLFSNRTGFSWGVFSPSTLGTVTPGPALGNGVTNGSAARVTFTGSRAPFTDAFNLIIGRRGLVANLSLLESNGLARVLAEPSLTALSGQSASFLAGGEIPVPVPQGLGSVAIEYKSFGIGLQVSPTVLSDDRIVLKVAPEASDLDFGNGLQINGALVPAIITRRADTTVELGDGESFVIGGLVNTTTTSNVEKLPVLGDLPILGSFFKNTRYSKDERELLIIVTPRLVRPIARGADVPGLPGQSRSREDGAAFRHHLLGPALSGEVVPGFSR</sequence>
<accession>A0A839HIG1</accession>
<organism evidence="6 7">
    <name type="scientific">Aquariibacter albus</name>
    <dbReference type="NCBI Taxonomy" id="2759899"/>
    <lineage>
        <taxon>Bacteria</taxon>
        <taxon>Pseudomonadati</taxon>
        <taxon>Pseudomonadota</taxon>
        <taxon>Betaproteobacteria</taxon>
        <taxon>Burkholderiales</taxon>
        <taxon>Sphaerotilaceae</taxon>
        <taxon>Aquariibacter</taxon>
    </lineage>
</organism>
<proteinExistence type="inferred from homology"/>
<gene>
    <name evidence="6" type="ORF">H4F90_08890</name>
</gene>
<comment type="caution">
    <text evidence="6">The sequence shown here is derived from an EMBL/GenBank/DDBJ whole genome shotgun (WGS) entry which is preliminary data.</text>
</comment>
<keyword evidence="3" id="KW-0732">Signal</keyword>
<dbReference type="EMBL" id="JACIVI010000002">
    <property type="protein sequence ID" value="MBB1162095.1"/>
    <property type="molecule type" value="Genomic_DNA"/>
</dbReference>
<feature type="domain" description="Type II/III secretion system secretin-like" evidence="4">
    <location>
        <begin position="278"/>
        <end position="439"/>
    </location>
</feature>
<name>A0A839HIG1_9BURK</name>
<evidence type="ECO:0000256" key="1">
    <source>
        <dbReference type="RuleBase" id="RU004003"/>
    </source>
</evidence>
<feature type="signal peptide" evidence="3">
    <location>
        <begin position="1"/>
        <end position="35"/>
    </location>
</feature>
<dbReference type="GO" id="GO:0009306">
    <property type="term" value="P:protein secretion"/>
    <property type="evidence" value="ECO:0007669"/>
    <property type="project" value="InterPro"/>
</dbReference>
<dbReference type="Pfam" id="PF00263">
    <property type="entry name" value="Secretin"/>
    <property type="match status" value="1"/>
</dbReference>
<evidence type="ECO:0000313" key="6">
    <source>
        <dbReference type="EMBL" id="MBB1162095.1"/>
    </source>
</evidence>
<keyword evidence="7" id="KW-1185">Reference proteome</keyword>
<comment type="similarity">
    <text evidence="1">Belongs to the bacterial secretin family.</text>
</comment>
<dbReference type="InterPro" id="IPR004846">
    <property type="entry name" value="T2SS/T3SS_dom"/>
</dbReference>
<feature type="compositionally biased region" description="Low complexity" evidence="2">
    <location>
        <begin position="39"/>
        <end position="50"/>
    </location>
</feature>
<dbReference type="InterPro" id="IPR050810">
    <property type="entry name" value="Bact_Secretion_Sys_Channel"/>
</dbReference>
<evidence type="ECO:0000259" key="5">
    <source>
        <dbReference type="Pfam" id="PF13629"/>
    </source>
</evidence>
<dbReference type="InterPro" id="IPR001775">
    <property type="entry name" value="GspD/PilQ"/>
</dbReference>
<dbReference type="Pfam" id="PF13629">
    <property type="entry name" value="T2SS-T3SS_pil_N"/>
    <property type="match status" value="1"/>
</dbReference>
<dbReference type="PANTHER" id="PTHR30332:SF17">
    <property type="entry name" value="TYPE IV PILIATION SYSTEM PROTEIN DR_0774-RELATED"/>
    <property type="match status" value="1"/>
</dbReference>
<dbReference type="RefSeq" id="WP_182663661.1">
    <property type="nucleotide sequence ID" value="NZ_JACIVI010000002.1"/>
</dbReference>
<feature type="chain" id="PRO_5032290533" evidence="3">
    <location>
        <begin position="36"/>
        <end position="482"/>
    </location>
</feature>
<evidence type="ECO:0000256" key="3">
    <source>
        <dbReference type="SAM" id="SignalP"/>
    </source>
</evidence>
<protein>
    <submittedName>
        <fullName evidence="6">Type II and III secretion system protein family protein</fullName>
    </submittedName>
</protein>
<evidence type="ECO:0000259" key="4">
    <source>
        <dbReference type="Pfam" id="PF00263"/>
    </source>
</evidence>
<dbReference type="Proteomes" id="UP000586093">
    <property type="component" value="Unassembled WGS sequence"/>
</dbReference>
<dbReference type="PANTHER" id="PTHR30332">
    <property type="entry name" value="PROBABLE GENERAL SECRETION PATHWAY PROTEIN D"/>
    <property type="match status" value="1"/>
</dbReference>
<evidence type="ECO:0000313" key="7">
    <source>
        <dbReference type="Proteomes" id="UP000586093"/>
    </source>
</evidence>
<feature type="domain" description="Pilus formation protein N-terminal" evidence="5">
    <location>
        <begin position="61"/>
        <end position="132"/>
    </location>
</feature>
<dbReference type="AlphaFoldDB" id="A0A839HIG1"/>